<dbReference type="Gene3D" id="3.30.479.30">
    <property type="entry name" value="Band 7 domain"/>
    <property type="match status" value="1"/>
</dbReference>
<comment type="caution">
    <text evidence="5">The sequence shown here is derived from an EMBL/GenBank/DDBJ whole genome shotgun (WGS) entry which is preliminary data.</text>
</comment>
<evidence type="ECO:0000256" key="1">
    <source>
        <dbReference type="ARBA" id="ARBA00004167"/>
    </source>
</evidence>
<keyword evidence="5" id="KW-0378">Hydrolase</keyword>
<feature type="compositionally biased region" description="Low complexity" evidence="2">
    <location>
        <begin position="678"/>
        <end position="690"/>
    </location>
</feature>
<feature type="transmembrane region" description="Helical" evidence="3">
    <location>
        <begin position="58"/>
        <end position="84"/>
    </location>
</feature>
<dbReference type="GO" id="GO:0006508">
    <property type="term" value="P:proteolysis"/>
    <property type="evidence" value="ECO:0007669"/>
    <property type="project" value="UniProtKB-KW"/>
</dbReference>
<dbReference type="PANTHER" id="PTHR43327:SF10">
    <property type="entry name" value="STOMATIN-LIKE PROTEIN 2, MITOCHONDRIAL"/>
    <property type="match status" value="1"/>
</dbReference>
<gene>
    <name evidence="5" type="ORF">EDC59_102278</name>
</gene>
<dbReference type="GO" id="GO:0016020">
    <property type="term" value="C:membrane"/>
    <property type="evidence" value="ECO:0007669"/>
    <property type="project" value="UniProtKB-SubCell"/>
</dbReference>
<dbReference type="InterPro" id="IPR050710">
    <property type="entry name" value="Band7/mec-2_domain"/>
</dbReference>
<protein>
    <submittedName>
        <fullName evidence="5">Regulator of protease activity HflC (Stomatin/prohibitin superfamily)</fullName>
    </submittedName>
</protein>
<reference evidence="5 6" key="1">
    <citation type="submission" date="2019-03" db="EMBL/GenBank/DDBJ databases">
        <title>Genomic Encyclopedia of Type Strains, Phase IV (KMG-IV): sequencing the most valuable type-strain genomes for metagenomic binning, comparative biology and taxonomic classification.</title>
        <authorList>
            <person name="Goeker M."/>
        </authorList>
    </citation>
    <scope>NUCLEOTIDE SEQUENCE [LARGE SCALE GENOMIC DNA]</scope>
    <source>
        <strain evidence="5 6">DSM 101483</strain>
    </source>
</reference>
<proteinExistence type="predicted"/>
<evidence type="ECO:0000313" key="6">
    <source>
        <dbReference type="Proteomes" id="UP000295506"/>
    </source>
</evidence>
<keyword evidence="3" id="KW-0812">Transmembrane</keyword>
<keyword evidence="5" id="KW-0645">Protease</keyword>
<feature type="domain" description="Band 7" evidence="4">
    <location>
        <begin position="355"/>
        <end position="539"/>
    </location>
</feature>
<dbReference type="Proteomes" id="UP000295506">
    <property type="component" value="Unassembled WGS sequence"/>
</dbReference>
<name>A0AA94TL13_9BACT</name>
<dbReference type="SUPFAM" id="SSF117892">
    <property type="entry name" value="Band 7/SPFH domain"/>
    <property type="match status" value="1"/>
</dbReference>
<dbReference type="EMBL" id="SOBK01000002">
    <property type="protein sequence ID" value="TDT90845.1"/>
    <property type="molecule type" value="Genomic_DNA"/>
</dbReference>
<keyword evidence="3" id="KW-0472">Membrane</keyword>
<evidence type="ECO:0000259" key="4">
    <source>
        <dbReference type="Pfam" id="PF01145"/>
    </source>
</evidence>
<dbReference type="InterPro" id="IPR036013">
    <property type="entry name" value="Band_7/SPFH_dom_sf"/>
</dbReference>
<evidence type="ECO:0000256" key="2">
    <source>
        <dbReference type="SAM" id="MobiDB-lite"/>
    </source>
</evidence>
<dbReference type="PANTHER" id="PTHR43327">
    <property type="entry name" value="STOMATIN-LIKE PROTEIN 2, MITOCHONDRIAL"/>
    <property type="match status" value="1"/>
</dbReference>
<sequence>MNNFLNMLISSREMVGVVLLVLIVVLCLIGLSIVLVPGNKIAIVERRWLGRKMPRGRVVAMPGQVGILAKTLEPGLHFILPFVFTVRKIAFQQIGVGEVGLVESIDGEPVPTGRIFAKVVPEHDAFQDGVKFLANGGQKGPQLQILPPGTYRINSNLFHVNKVKPIVVGTGQIGIVTAMDGQPIPSGKLLGESVPGHDNFQDGQAFLENGGQRGPQLDILLPGTYRINTALFKVGIKEAMVVPPSQVGLVLAKDGLPLPDGERIAKMVSGHDDYQNAHKFLAQGGQRGPQLEILRPGTYYINPLMFKVELDDIIEVERGEVAVYISNVGLPPTEEMKAHQATFDNSSVHQEAGVGERYVVPKGYRGIWEEVAGPGHYYLNRWAYIPHIIRTTNQTFEWENSAKTRFDSLKVISKDGFLIDITLKIVVRVWPEQCPYLVAKVGSVDILAQDVIHPMIESQFRNQASSISAMNFLLNREDEQARAHKQVRAELRKYYVECVSVLICQVSLPEELMQTQTRRIIAEQQTEMFARQQVAEEARIATEKTRATADQQIDLVRAEIDSKAAYEVKSTTITIAEGKAREIEVISQAKADAYRLQSEILGEEAITAIEIIRQVAEGKIKITPEVMAGAGQGGLMDVVLAQLVRDGKGWSAPARAIQASPERGATRKPAAPAPSPKLPAAQAPAAAKPRAGTEPAATAVKPSPEKPAQPPATVLSPEMQVATAPAAKAQQPDKADAPKPAAKPSPATPAKSPAAGQPAKAAAKAAVKTVAANPQAKADGPKPAKGAAQKAAPAGAAKPNGKGKAVSAA</sequence>
<dbReference type="Pfam" id="PF01145">
    <property type="entry name" value="Band_7"/>
    <property type="match status" value="1"/>
</dbReference>
<dbReference type="InterPro" id="IPR001107">
    <property type="entry name" value="Band_7"/>
</dbReference>
<comment type="subcellular location">
    <subcellularLocation>
        <location evidence="1">Membrane</location>
        <topology evidence="1">Single-pass membrane protein</topology>
    </subcellularLocation>
</comment>
<feature type="region of interest" description="Disordered" evidence="2">
    <location>
        <begin position="654"/>
        <end position="809"/>
    </location>
</feature>
<dbReference type="GO" id="GO:0008233">
    <property type="term" value="F:peptidase activity"/>
    <property type="evidence" value="ECO:0007669"/>
    <property type="project" value="UniProtKB-KW"/>
</dbReference>
<dbReference type="AlphaFoldDB" id="A0AA94TL13"/>
<organism evidence="5 6">
    <name type="scientific">Pseudodesulfovibrio indicus</name>
    <dbReference type="NCBI Taxonomy" id="1716143"/>
    <lineage>
        <taxon>Bacteria</taxon>
        <taxon>Pseudomonadati</taxon>
        <taxon>Thermodesulfobacteriota</taxon>
        <taxon>Desulfovibrionia</taxon>
        <taxon>Desulfovibrionales</taxon>
        <taxon>Desulfovibrionaceae</taxon>
    </lineage>
</organism>
<feature type="transmembrane region" description="Helical" evidence="3">
    <location>
        <begin position="14"/>
        <end position="37"/>
    </location>
</feature>
<keyword evidence="3" id="KW-1133">Transmembrane helix</keyword>
<evidence type="ECO:0000313" key="5">
    <source>
        <dbReference type="EMBL" id="TDT90845.1"/>
    </source>
</evidence>
<dbReference type="RefSeq" id="WP_166671379.1">
    <property type="nucleotide sequence ID" value="NZ_SOBK01000002.1"/>
</dbReference>
<accession>A0AA94TL13</accession>
<evidence type="ECO:0000256" key="3">
    <source>
        <dbReference type="SAM" id="Phobius"/>
    </source>
</evidence>
<feature type="compositionally biased region" description="Low complexity" evidence="2">
    <location>
        <begin position="748"/>
        <end position="809"/>
    </location>
</feature>